<dbReference type="KEGG" id="sgra:EX895_003061"/>
<comment type="caution">
    <text evidence="2">The sequence shown here is derived from an EMBL/GenBank/DDBJ whole genome shotgun (WGS) entry which is preliminary data.</text>
</comment>
<proteinExistence type="predicted"/>
<organism evidence="2 3">
    <name type="scientific">Sporisorium graminicola</name>
    <dbReference type="NCBI Taxonomy" id="280036"/>
    <lineage>
        <taxon>Eukaryota</taxon>
        <taxon>Fungi</taxon>
        <taxon>Dikarya</taxon>
        <taxon>Basidiomycota</taxon>
        <taxon>Ustilaginomycotina</taxon>
        <taxon>Ustilaginomycetes</taxon>
        <taxon>Ustilaginales</taxon>
        <taxon>Ustilaginaceae</taxon>
        <taxon>Sporisorium</taxon>
    </lineage>
</organism>
<feature type="signal peptide" evidence="1">
    <location>
        <begin position="1"/>
        <end position="24"/>
    </location>
</feature>
<reference evidence="2 3" key="1">
    <citation type="submission" date="2019-05" db="EMBL/GenBank/DDBJ databases">
        <title>Sporisorium graminicola CBS 10092 draft sequencing and annotation.</title>
        <authorList>
            <person name="Solano-Gonzalez S."/>
            <person name="Caddick M.X."/>
            <person name="Darby A."/>
        </authorList>
    </citation>
    <scope>NUCLEOTIDE SEQUENCE [LARGE SCALE GENOMIC DNA]</scope>
    <source>
        <strain evidence="2 3">CBS 10092</strain>
    </source>
</reference>
<accession>A0A4U7KTM4</accession>
<name>A0A4U7KTM4_9BASI</name>
<keyword evidence="1" id="KW-0732">Signal</keyword>
<feature type="chain" id="PRO_5020446274" evidence="1">
    <location>
        <begin position="25"/>
        <end position="181"/>
    </location>
</feature>
<dbReference type="Proteomes" id="UP000306050">
    <property type="component" value="Chromosome SGRAM_19"/>
</dbReference>
<dbReference type="AlphaFoldDB" id="A0A4U7KTM4"/>
<evidence type="ECO:0000313" key="2">
    <source>
        <dbReference type="EMBL" id="TKY87965.1"/>
    </source>
</evidence>
<gene>
    <name evidence="2" type="ORF">EX895_003061</name>
</gene>
<protein>
    <submittedName>
        <fullName evidence="2">Uncharacterized protein</fullName>
    </submittedName>
</protein>
<evidence type="ECO:0000256" key="1">
    <source>
        <dbReference type="SAM" id="SignalP"/>
    </source>
</evidence>
<dbReference type="EMBL" id="SRRM01000011">
    <property type="protein sequence ID" value="TKY87965.1"/>
    <property type="molecule type" value="Genomic_DNA"/>
</dbReference>
<sequence>MKFVPFRLLCILTILLLALSGSFGARGGNANMQATPDVEDGVDAMEDEAEYRARVSHFEQHFGLGSRWFSGGVGNTAQTVARAQDHVNSAGAKFLLLADPLDRRGQDKVAYTPFVRTQQGRSRYGIMMISLTPQTWGELIGEGYFPHGQNSAAWFNHFEGHAPVVNTEILRDYGRYALTLL</sequence>
<dbReference type="RefSeq" id="XP_029739950.1">
    <property type="nucleotide sequence ID" value="XM_029883659.1"/>
</dbReference>
<keyword evidence="3" id="KW-1185">Reference proteome</keyword>
<evidence type="ECO:0000313" key="3">
    <source>
        <dbReference type="Proteomes" id="UP000306050"/>
    </source>
</evidence>
<dbReference type="GeneID" id="40725956"/>